<reference evidence="1" key="1">
    <citation type="submission" date="2011-04" db="EMBL/GenBank/DDBJ databases">
        <title>Evolution of plant cell wall degrading machinery underlies the functional diversity of forest fungi.</title>
        <authorList>
            <consortium name="US DOE Joint Genome Institute (JGI-PGF)"/>
            <person name="Eastwood D.C."/>
            <person name="Floudas D."/>
            <person name="Binder M."/>
            <person name="Majcherczyk A."/>
            <person name="Schneider P."/>
            <person name="Aerts A."/>
            <person name="Asiegbu F.O."/>
            <person name="Baker S.E."/>
            <person name="Barry K."/>
            <person name="Bendiksby M."/>
            <person name="Blumentritt M."/>
            <person name="Coutinho P.M."/>
            <person name="Cullen D."/>
            <person name="Cullen D."/>
            <person name="Gathman A."/>
            <person name="Goodell B."/>
            <person name="Henrissat B."/>
            <person name="Ihrmark K."/>
            <person name="Kauserud H."/>
            <person name="Kohler A."/>
            <person name="LaButti K."/>
            <person name="Lapidus A."/>
            <person name="Lavin J.L."/>
            <person name="Lee Y.-H."/>
            <person name="Lindquist E."/>
            <person name="Lilly W."/>
            <person name="Lucas S."/>
            <person name="Morin E."/>
            <person name="Murat C."/>
            <person name="Oguiza J.A."/>
            <person name="Park J."/>
            <person name="Pisabarro A.G."/>
            <person name="Riley R."/>
            <person name="Rosling A."/>
            <person name="Salamov A."/>
            <person name="Schmidt O."/>
            <person name="Schmutz J."/>
            <person name="Skrede I."/>
            <person name="Stenlid J."/>
            <person name="Wiebenga A."/>
            <person name="Xie X."/>
            <person name="Kues U."/>
            <person name="Hibbett D.S."/>
            <person name="Hoffmeister D."/>
            <person name="Hogberg N."/>
            <person name="Martin F."/>
            <person name="Grigoriev I.V."/>
            <person name="Watkinson S.C."/>
        </authorList>
    </citation>
    <scope>NUCLEOTIDE SEQUENCE</scope>
    <source>
        <strain evidence="1">S7.9</strain>
    </source>
</reference>
<dbReference type="GeneID" id="18821424"/>
<evidence type="ECO:0000313" key="1">
    <source>
        <dbReference type="EMBL" id="EGO19363.1"/>
    </source>
</evidence>
<dbReference type="HOGENOM" id="CLU_3070122_0_0_1"/>
<sequence>MPTPSPILNPNNVNIVEIHEVDLSGNRITINWRVLCVHGEDEHTSAGTESLRS</sequence>
<dbReference type="EMBL" id="GL945444">
    <property type="protein sequence ID" value="EGO19363.1"/>
    <property type="molecule type" value="Genomic_DNA"/>
</dbReference>
<proteinExistence type="predicted"/>
<accession>F8PCG5</accession>
<dbReference type="RefSeq" id="XP_007324084.1">
    <property type="nucleotide sequence ID" value="XM_007324022.1"/>
</dbReference>
<dbReference type="Proteomes" id="UP000008064">
    <property type="component" value="Unassembled WGS sequence"/>
</dbReference>
<dbReference type="AlphaFoldDB" id="F8PCG5"/>
<gene>
    <name evidence="1" type="ORF">SERLADRAFT_479869</name>
</gene>
<name>F8PCG5_SERL9</name>
<dbReference type="KEGG" id="sla:SERLADRAFT_479869"/>
<organism>
    <name type="scientific">Serpula lacrymans var. lacrymans (strain S7.9)</name>
    <name type="common">Dry rot fungus</name>
    <dbReference type="NCBI Taxonomy" id="578457"/>
    <lineage>
        <taxon>Eukaryota</taxon>
        <taxon>Fungi</taxon>
        <taxon>Dikarya</taxon>
        <taxon>Basidiomycota</taxon>
        <taxon>Agaricomycotina</taxon>
        <taxon>Agaricomycetes</taxon>
        <taxon>Agaricomycetidae</taxon>
        <taxon>Boletales</taxon>
        <taxon>Coniophorineae</taxon>
        <taxon>Serpulaceae</taxon>
        <taxon>Serpula</taxon>
    </lineage>
</organism>
<protein>
    <submittedName>
        <fullName evidence="1">Uncharacterized protein</fullName>
    </submittedName>
</protein>